<evidence type="ECO:0000313" key="2">
    <source>
        <dbReference type="EMBL" id="MED6210305.1"/>
    </source>
</evidence>
<reference evidence="2 3" key="1">
    <citation type="journal article" date="2023" name="Plants (Basel)">
        <title>Bridging the Gap: Combining Genomics and Transcriptomics Approaches to Understand Stylosanthes scabra, an Orphan Legume from the Brazilian Caatinga.</title>
        <authorList>
            <person name="Ferreira-Neto J.R.C."/>
            <person name="da Silva M.D."/>
            <person name="Binneck E."/>
            <person name="de Melo N.F."/>
            <person name="da Silva R.H."/>
            <person name="de Melo A.L.T.M."/>
            <person name="Pandolfi V."/>
            <person name="Bustamante F.O."/>
            <person name="Brasileiro-Vidal A.C."/>
            <person name="Benko-Iseppon A.M."/>
        </authorList>
    </citation>
    <scope>NUCLEOTIDE SEQUENCE [LARGE SCALE GENOMIC DNA]</scope>
    <source>
        <tissue evidence="2">Leaves</tissue>
    </source>
</reference>
<dbReference type="Proteomes" id="UP001341840">
    <property type="component" value="Unassembled WGS sequence"/>
</dbReference>
<dbReference type="EMBL" id="JASCZI010242245">
    <property type="protein sequence ID" value="MED6210305.1"/>
    <property type="molecule type" value="Genomic_DNA"/>
</dbReference>
<accession>A0ABU6YLT6</accession>
<feature type="region of interest" description="Disordered" evidence="1">
    <location>
        <begin position="21"/>
        <end position="49"/>
    </location>
</feature>
<feature type="compositionally biased region" description="Polar residues" evidence="1">
    <location>
        <begin position="27"/>
        <end position="39"/>
    </location>
</feature>
<keyword evidence="3" id="KW-1185">Reference proteome</keyword>
<sequence length="204" mass="21918">MTIPTPGPSTKDEEVVLGHEVGHQGRRTSGTGTVTNVTPRHSRRHRFTPRNISDPIPLLCDSLCAIAISAGRRQTHVLPRQSSGRGGWRCSSVNTEPNKPNPVQAWVVAVNLIAESSMEQAGGRTCKTLRRSSQTGHECTCIVDGGEVHVLGFRSSAWEHVSHAVAKERTCHIPFVEGTSGRASGWVGLALPNKLVQSAPKPAN</sequence>
<feature type="region of interest" description="Disordered" evidence="1">
    <location>
        <begin position="77"/>
        <end position="96"/>
    </location>
</feature>
<evidence type="ECO:0000256" key="1">
    <source>
        <dbReference type="SAM" id="MobiDB-lite"/>
    </source>
</evidence>
<evidence type="ECO:0000313" key="3">
    <source>
        <dbReference type="Proteomes" id="UP001341840"/>
    </source>
</evidence>
<protein>
    <submittedName>
        <fullName evidence="2">Uncharacterized protein</fullName>
    </submittedName>
</protein>
<comment type="caution">
    <text evidence="2">The sequence shown here is derived from an EMBL/GenBank/DDBJ whole genome shotgun (WGS) entry which is preliminary data.</text>
</comment>
<organism evidence="2 3">
    <name type="scientific">Stylosanthes scabra</name>
    <dbReference type="NCBI Taxonomy" id="79078"/>
    <lineage>
        <taxon>Eukaryota</taxon>
        <taxon>Viridiplantae</taxon>
        <taxon>Streptophyta</taxon>
        <taxon>Embryophyta</taxon>
        <taxon>Tracheophyta</taxon>
        <taxon>Spermatophyta</taxon>
        <taxon>Magnoliopsida</taxon>
        <taxon>eudicotyledons</taxon>
        <taxon>Gunneridae</taxon>
        <taxon>Pentapetalae</taxon>
        <taxon>rosids</taxon>
        <taxon>fabids</taxon>
        <taxon>Fabales</taxon>
        <taxon>Fabaceae</taxon>
        <taxon>Papilionoideae</taxon>
        <taxon>50 kb inversion clade</taxon>
        <taxon>dalbergioids sensu lato</taxon>
        <taxon>Dalbergieae</taxon>
        <taxon>Pterocarpus clade</taxon>
        <taxon>Stylosanthes</taxon>
    </lineage>
</organism>
<proteinExistence type="predicted"/>
<feature type="non-terminal residue" evidence="2">
    <location>
        <position position="204"/>
    </location>
</feature>
<gene>
    <name evidence="2" type="ORF">PIB30_062853</name>
</gene>
<name>A0ABU6YLT6_9FABA</name>